<evidence type="ECO:0000256" key="3">
    <source>
        <dbReference type="ARBA" id="ARBA00009493"/>
    </source>
</evidence>
<protein>
    <recommendedName>
        <fullName evidence="11">DNA-directed RNA polymerase</fullName>
        <ecNumber evidence="11">2.7.7.6</ecNumber>
    </recommendedName>
</protein>
<evidence type="ECO:0000313" key="15">
    <source>
        <dbReference type="Proteomes" id="UP001285908"/>
    </source>
</evidence>
<dbReference type="Gene3D" id="1.10.287.280">
    <property type="match status" value="1"/>
</dbReference>
<dbReference type="PROSITE" id="PS00489">
    <property type="entry name" value="RNA_POL_PHAGE_2"/>
    <property type="match status" value="1"/>
</dbReference>
<dbReference type="SUPFAM" id="SSF56672">
    <property type="entry name" value="DNA/RNA polymerases"/>
    <property type="match status" value="1"/>
</dbReference>
<keyword evidence="6 11" id="KW-0548">Nucleotidyltransferase</keyword>
<dbReference type="InterPro" id="IPR046950">
    <property type="entry name" value="DNA-dir_Rpol_C_phage-type"/>
</dbReference>
<dbReference type="Gene3D" id="1.10.150.20">
    <property type="entry name" value="5' to 3' exonuclease, C-terminal subdomain"/>
    <property type="match status" value="1"/>
</dbReference>
<keyword evidence="4 11" id="KW-0240">DNA-directed RNA polymerase</keyword>
<name>A0AAJ0I2Q5_9PEZI</name>
<evidence type="ECO:0000256" key="1">
    <source>
        <dbReference type="ARBA" id="ARBA00004026"/>
    </source>
</evidence>
<dbReference type="InterPro" id="IPR024075">
    <property type="entry name" value="DNA-dir_RNA_pol_helix_hairp_sf"/>
</dbReference>
<feature type="compositionally biased region" description="Acidic residues" evidence="12">
    <location>
        <begin position="1318"/>
        <end position="1332"/>
    </location>
</feature>
<gene>
    <name evidence="14" type="ORF">B0T23DRAFT_364246</name>
</gene>
<dbReference type="FunFam" id="1.10.150.20:FF:000041">
    <property type="entry name" value="DNA-directed RNA polymerase"/>
    <property type="match status" value="1"/>
</dbReference>
<feature type="compositionally biased region" description="Basic and acidic residues" evidence="12">
    <location>
        <begin position="1051"/>
        <end position="1060"/>
    </location>
</feature>
<dbReference type="InterPro" id="IPR029262">
    <property type="entry name" value="RPOL_N"/>
</dbReference>
<feature type="region of interest" description="Disordered" evidence="12">
    <location>
        <begin position="266"/>
        <end position="299"/>
    </location>
</feature>
<dbReference type="GO" id="GO:0034245">
    <property type="term" value="C:mitochondrial DNA-directed RNA polymerase complex"/>
    <property type="evidence" value="ECO:0007669"/>
    <property type="project" value="TreeGrafter"/>
</dbReference>
<keyword evidence="7" id="KW-0809">Transit peptide</keyword>
<comment type="subcellular location">
    <subcellularLocation>
        <location evidence="2">Mitochondrion</location>
    </subcellularLocation>
</comment>
<dbReference type="InterPro" id="IPR037159">
    <property type="entry name" value="RNA_POL_N_sf"/>
</dbReference>
<evidence type="ECO:0000313" key="14">
    <source>
        <dbReference type="EMBL" id="KAK3487902.1"/>
    </source>
</evidence>
<comment type="similarity">
    <text evidence="3 11">Belongs to the phage and mitochondrial RNA polymerase family.</text>
</comment>
<evidence type="ECO:0000259" key="13">
    <source>
        <dbReference type="SMART" id="SM01311"/>
    </source>
</evidence>
<proteinExistence type="inferred from homology"/>
<dbReference type="GO" id="GO:0003899">
    <property type="term" value="F:DNA-directed RNA polymerase activity"/>
    <property type="evidence" value="ECO:0007669"/>
    <property type="project" value="UniProtKB-EC"/>
</dbReference>
<feature type="domain" description="DNA-directed RNA polymerase N-terminal" evidence="13">
    <location>
        <begin position="358"/>
        <end position="683"/>
    </location>
</feature>
<comment type="catalytic activity">
    <reaction evidence="10 11">
        <text>RNA(n) + a ribonucleoside 5'-triphosphate = RNA(n+1) + diphosphate</text>
        <dbReference type="Rhea" id="RHEA:21248"/>
        <dbReference type="Rhea" id="RHEA-COMP:14527"/>
        <dbReference type="Rhea" id="RHEA-COMP:17342"/>
        <dbReference type="ChEBI" id="CHEBI:33019"/>
        <dbReference type="ChEBI" id="CHEBI:61557"/>
        <dbReference type="ChEBI" id="CHEBI:140395"/>
        <dbReference type="EC" id="2.7.7.6"/>
    </reaction>
</comment>
<organism evidence="14 15">
    <name type="scientific">Neurospora hispaniola</name>
    <dbReference type="NCBI Taxonomy" id="588809"/>
    <lineage>
        <taxon>Eukaryota</taxon>
        <taxon>Fungi</taxon>
        <taxon>Dikarya</taxon>
        <taxon>Ascomycota</taxon>
        <taxon>Pezizomycotina</taxon>
        <taxon>Sordariomycetes</taxon>
        <taxon>Sordariomycetidae</taxon>
        <taxon>Sordariales</taxon>
        <taxon>Sordariaceae</taxon>
        <taxon>Neurospora</taxon>
    </lineage>
</organism>
<evidence type="ECO:0000256" key="2">
    <source>
        <dbReference type="ARBA" id="ARBA00004173"/>
    </source>
</evidence>
<evidence type="ECO:0000256" key="7">
    <source>
        <dbReference type="ARBA" id="ARBA00022946"/>
    </source>
</evidence>
<reference evidence="14 15" key="1">
    <citation type="journal article" date="2023" name="Mol. Phylogenet. Evol.">
        <title>Genome-scale phylogeny and comparative genomics of the fungal order Sordariales.</title>
        <authorList>
            <person name="Hensen N."/>
            <person name="Bonometti L."/>
            <person name="Westerberg I."/>
            <person name="Brannstrom I.O."/>
            <person name="Guillou S."/>
            <person name="Cros-Aarteil S."/>
            <person name="Calhoun S."/>
            <person name="Haridas S."/>
            <person name="Kuo A."/>
            <person name="Mondo S."/>
            <person name="Pangilinan J."/>
            <person name="Riley R."/>
            <person name="LaButti K."/>
            <person name="Andreopoulos B."/>
            <person name="Lipzen A."/>
            <person name="Chen C."/>
            <person name="Yan M."/>
            <person name="Daum C."/>
            <person name="Ng V."/>
            <person name="Clum A."/>
            <person name="Steindorff A."/>
            <person name="Ohm R.A."/>
            <person name="Martin F."/>
            <person name="Silar P."/>
            <person name="Natvig D.O."/>
            <person name="Lalanne C."/>
            <person name="Gautier V."/>
            <person name="Ament-Velasquez S.L."/>
            <person name="Kruys A."/>
            <person name="Hutchinson M.I."/>
            <person name="Powell A.J."/>
            <person name="Barry K."/>
            <person name="Miller A.N."/>
            <person name="Grigoriev I.V."/>
            <person name="Debuchy R."/>
            <person name="Gladieux P."/>
            <person name="Hiltunen Thoren M."/>
            <person name="Johannesson H."/>
        </authorList>
    </citation>
    <scope>NUCLEOTIDE SEQUENCE [LARGE SCALE GENOMIC DNA]</scope>
    <source>
        <strain evidence="14 15">FGSC 10403</strain>
    </source>
</reference>
<dbReference type="EC" id="2.7.7.6" evidence="11"/>
<dbReference type="EMBL" id="JAULSX010000007">
    <property type="protein sequence ID" value="KAK3487902.1"/>
    <property type="molecule type" value="Genomic_DNA"/>
</dbReference>
<evidence type="ECO:0000256" key="6">
    <source>
        <dbReference type="ARBA" id="ARBA00022695"/>
    </source>
</evidence>
<dbReference type="SMART" id="SM01311">
    <property type="entry name" value="RPOL_N"/>
    <property type="match status" value="1"/>
</dbReference>
<keyword evidence="8" id="KW-0496">Mitochondrion</keyword>
<dbReference type="GO" id="GO:0001018">
    <property type="term" value="F:mitochondrial promoter sequence-specific DNA binding"/>
    <property type="evidence" value="ECO:0007669"/>
    <property type="project" value="TreeGrafter"/>
</dbReference>
<dbReference type="Pfam" id="PF00940">
    <property type="entry name" value="RNA_pol"/>
    <property type="match status" value="1"/>
</dbReference>
<evidence type="ECO:0000256" key="11">
    <source>
        <dbReference type="RuleBase" id="RU003805"/>
    </source>
</evidence>
<dbReference type="Pfam" id="PF14700">
    <property type="entry name" value="RPOL_N"/>
    <property type="match status" value="1"/>
</dbReference>
<evidence type="ECO:0000256" key="9">
    <source>
        <dbReference type="ARBA" id="ARBA00023163"/>
    </source>
</evidence>
<sequence length="1416" mass="158744">MLPRTASATRTPHLNRLVSAGSRRVLPRCPPSLGIRGSLAVTPRLLSTITTQQPSPLKRQPAPRATVGFERHLATVLDEPAQTATTPLYELRSFSPQAPLTVRDHTKVYAKQRVNYHGIPGDVNEMFLVFEACLQVGRLERAAQVLKRLANLDVVPPADYLDLFNQYLDAKVSQLLQEPDVDKADDIHKAFETMVSDGRELPVGGETVALLLKASLTSTDAETMQRYVTRYLSLLPTQTALETVFNTEILTYEELTKVAELCPKYNMPDNVDPDTFAQQQQQQQQQQEQQQQQDTSIDQSKVSIEPLLTSSEPSAIPEVLGTPQKGFGLQFVKRTVSMFKDIPDGFDISTLPISQQREIQSKLEKDCVDASLARWREENESLQKMGLNTSLDTPSLNSRLYQWQKDLETRLRTMLVEVEKSEMVSKKNKDDLDRCIYGPFIRQSNPERLAAVTIISTLSSLAMGGAHKGSTIASLITHIAKFAEEDIRVQKAEALISKHNLRKAKSKQHNPRSVLRFKNSTASAGSSDMTDSNNVAVEMDDEAWTTTIRTKVGAALLSALLDTAKITLVREDPVTKTLITQNQPAFSHVMQLRKGKKIGTIIPNKAVVELLVREPVPDFLARHLPMVTPPDPWVSFEKGAYLETKTPVLRLKNGEREQRLYTEAAIARGDMDQVFKGLDVLGKTGWKINSPVFKVMLDVWNSGKQVANIPPLDPIFDLPPEPASTEDPTVKRAWLKEIKVIENERSGLHSQRCFMNFQLEIARAYRDQTFYFPHNVDFRGRAYPIPPYLNHMGADHVRGLMLFAKGKPLGESGLRWLKVHLANVYGFDKASLQERQDFADENIENIRDSVNNPLNGNQWWLQAEDPWQCLATCFELAAALELEDPTKYVSHLPIHQDGTCNGLQHYAALGGDTWGAQQVNLVPGDRPADVYSAVAKLVIKGIEDDLAKDNEFAKAMHGKITRKVVKQTVMTNVYGVTYVGARKQVLKQIEAAYPNITAESGIEAALLASYVTQHIFRAMSTMFKGAHDIQNWLGEIGGRVCRALTPEQLDEFERSERSPHGDGTASGENITLAGNPRKSSAHKNDEILNNFQSTIIWTTPLRMPVVQPYRKHGTKTVSTCMQDLVMTIPERSDPVNRRKQLQAFPPNFIHSLDASHMILSALHCDELGLTFAAVHDSFWTHASDVDSMNAVLRDAFIRIHSEDVIGRLAAEFQARYKNSLYLAKIETGTKVAQEIQRWRVRNKLGPRKELLLEKERQELLRSSNPEDVERGKKIISPASLYELYSSAEDLTVPEDLKEVTIGNLAGVDEKKVRRGREMDEEGEVDGSEEAVEHEDGMHEDEMLADEPRDMDGGSGLDELRNTNHFALSQKRAKASIASGGKQKHYLDIWLPLVFPPIPEKGDFDVRSLKDSTYFFS</sequence>
<comment type="function">
    <text evidence="1 11">DNA-dependent RNA polymerase catalyzes the transcription of DNA into RNA using the four ribonucleoside triphosphates as substrates.</text>
</comment>
<dbReference type="Gene3D" id="1.10.1320.10">
    <property type="entry name" value="DNA-directed RNA polymerase, N-terminal domain"/>
    <property type="match status" value="1"/>
</dbReference>
<dbReference type="PROSITE" id="PS00900">
    <property type="entry name" value="RNA_POL_PHAGE_1"/>
    <property type="match status" value="1"/>
</dbReference>
<dbReference type="RefSeq" id="XP_062690029.1">
    <property type="nucleotide sequence ID" value="XM_062836336.1"/>
</dbReference>
<evidence type="ECO:0000256" key="4">
    <source>
        <dbReference type="ARBA" id="ARBA00022478"/>
    </source>
</evidence>
<dbReference type="Gene3D" id="1.10.287.260">
    <property type="match status" value="1"/>
</dbReference>
<evidence type="ECO:0000256" key="10">
    <source>
        <dbReference type="ARBA" id="ARBA00048552"/>
    </source>
</evidence>
<comment type="caution">
    <text evidence="14">The sequence shown here is derived from an EMBL/GenBank/DDBJ whole genome shotgun (WGS) entry which is preliminary data.</text>
</comment>
<dbReference type="GeneID" id="87873958"/>
<feature type="compositionally biased region" description="Low complexity" evidence="12">
    <location>
        <begin position="278"/>
        <end position="293"/>
    </location>
</feature>
<dbReference type="GO" id="GO:0006390">
    <property type="term" value="P:mitochondrial transcription"/>
    <property type="evidence" value="ECO:0007669"/>
    <property type="project" value="TreeGrafter"/>
</dbReference>
<evidence type="ECO:0000256" key="5">
    <source>
        <dbReference type="ARBA" id="ARBA00022679"/>
    </source>
</evidence>
<dbReference type="PANTHER" id="PTHR10102:SF0">
    <property type="entry name" value="DNA-DIRECTED RNA POLYMERASE, MITOCHONDRIAL"/>
    <property type="match status" value="1"/>
</dbReference>
<dbReference type="Proteomes" id="UP001285908">
    <property type="component" value="Unassembled WGS sequence"/>
</dbReference>
<keyword evidence="9 11" id="KW-0804">Transcription</keyword>
<keyword evidence="15" id="KW-1185">Reference proteome</keyword>
<feature type="region of interest" description="Disordered" evidence="12">
    <location>
        <begin position="1051"/>
        <end position="1083"/>
    </location>
</feature>
<dbReference type="InterPro" id="IPR043502">
    <property type="entry name" value="DNA/RNA_pol_sf"/>
</dbReference>
<keyword evidence="5 11" id="KW-0808">Transferase</keyword>
<dbReference type="PANTHER" id="PTHR10102">
    <property type="entry name" value="DNA-DIRECTED RNA POLYMERASE, MITOCHONDRIAL"/>
    <property type="match status" value="1"/>
</dbReference>
<dbReference type="FunFam" id="1.10.287.280:FF:000001">
    <property type="entry name" value="DNA-directed RNA polymerase"/>
    <property type="match status" value="1"/>
</dbReference>
<evidence type="ECO:0000256" key="12">
    <source>
        <dbReference type="SAM" id="MobiDB-lite"/>
    </source>
</evidence>
<accession>A0AAJ0I2Q5</accession>
<evidence type="ECO:0000256" key="8">
    <source>
        <dbReference type="ARBA" id="ARBA00023128"/>
    </source>
</evidence>
<feature type="region of interest" description="Disordered" evidence="12">
    <location>
        <begin position="1312"/>
        <end position="1337"/>
    </location>
</feature>
<dbReference type="InterPro" id="IPR002092">
    <property type="entry name" value="DNA-dir_Rpol_phage-type"/>
</dbReference>